<dbReference type="OrthoDB" id="9769567at2"/>
<name>A0A3N1HR25_9ACTN</name>
<evidence type="ECO:0000256" key="1">
    <source>
        <dbReference type="ARBA" id="ARBA00008520"/>
    </source>
</evidence>
<dbReference type="PANTHER" id="PTHR30006:SF15">
    <property type="entry name" value="IRON-UTILIZATION PERIPLASMIC PROTEIN"/>
    <property type="match status" value="1"/>
</dbReference>
<keyword evidence="2" id="KW-0406">Ion transport</keyword>
<organism evidence="6 7">
    <name type="scientific">Pseudokineococcus lusitanus</name>
    <dbReference type="NCBI Taxonomy" id="763993"/>
    <lineage>
        <taxon>Bacteria</taxon>
        <taxon>Bacillati</taxon>
        <taxon>Actinomycetota</taxon>
        <taxon>Actinomycetes</taxon>
        <taxon>Kineosporiales</taxon>
        <taxon>Kineosporiaceae</taxon>
        <taxon>Pseudokineococcus</taxon>
    </lineage>
</organism>
<evidence type="ECO:0000256" key="3">
    <source>
        <dbReference type="ARBA" id="ARBA00022729"/>
    </source>
</evidence>
<dbReference type="RefSeq" id="WP_123379171.1">
    <property type="nucleotide sequence ID" value="NZ_RJKN01000002.1"/>
</dbReference>
<keyword evidence="2" id="KW-0410">Iron transport</keyword>
<dbReference type="PROSITE" id="PS51257">
    <property type="entry name" value="PROKAR_LIPOPROTEIN"/>
    <property type="match status" value="1"/>
</dbReference>
<dbReference type="Pfam" id="PF13343">
    <property type="entry name" value="SBP_bac_6"/>
    <property type="match status" value="1"/>
</dbReference>
<dbReference type="AlphaFoldDB" id="A0A3N1HR25"/>
<sequence length="374" mass="38421">MTWRRTAAAVVAGTTTALALVACGEEGAGVDGAAEPGATTATACTAGEPTYGETDEEVAAQEVDDEALVVYSGRNEDLVGPALEQFTASTGIEVSVRYGGTPGITAQLLEEGDASPADVVITQDAGAFGALHQAGCLAPLPAATTERVAEEFRADGGDWAPLTGRARVVSYNTDLVTPDEVPTTLEELVDPAVASRLGVAPTNASFLAFVTAVRVLEGDEAAEDLLTGLAEGGAQTFEGNGDLVEAVADGRVDMGLLNHYYLYELQAERGADQVPVVNAYAEDGGPLSLVNVSGAAVHTSTDRADDALALVDHLLSDEAQAYFAQETNEYPMVDGAPEPADAPQLADVRAPALDLDDLASLRETQALVDASGLS</sequence>
<dbReference type="InParanoid" id="A0A3N1HR25"/>
<keyword evidence="4" id="KW-0408">Iron</keyword>
<keyword evidence="3 5" id="KW-0732">Signal</keyword>
<evidence type="ECO:0000256" key="5">
    <source>
        <dbReference type="SAM" id="SignalP"/>
    </source>
</evidence>
<keyword evidence="7" id="KW-1185">Reference proteome</keyword>
<dbReference type="InterPro" id="IPR026045">
    <property type="entry name" value="Ferric-bd"/>
</dbReference>
<protein>
    <submittedName>
        <fullName evidence="6">Iron(III) transport system substrate-binding protein</fullName>
    </submittedName>
</protein>
<evidence type="ECO:0000313" key="7">
    <source>
        <dbReference type="Proteomes" id="UP000276232"/>
    </source>
</evidence>
<feature type="signal peptide" evidence="5">
    <location>
        <begin position="1"/>
        <end position="19"/>
    </location>
</feature>
<reference evidence="6 7" key="1">
    <citation type="journal article" date="2015" name="Stand. Genomic Sci.">
        <title>Genomic Encyclopedia of Bacterial and Archaeal Type Strains, Phase III: the genomes of soil and plant-associated and newly described type strains.</title>
        <authorList>
            <person name="Whitman W.B."/>
            <person name="Woyke T."/>
            <person name="Klenk H.P."/>
            <person name="Zhou Y."/>
            <person name="Lilburn T.G."/>
            <person name="Beck B.J."/>
            <person name="De Vos P."/>
            <person name="Vandamme P."/>
            <person name="Eisen J.A."/>
            <person name="Garrity G."/>
            <person name="Hugenholtz P."/>
            <person name="Kyrpides N.C."/>
        </authorList>
    </citation>
    <scope>NUCLEOTIDE SEQUENCE [LARGE SCALE GENOMIC DNA]</scope>
    <source>
        <strain evidence="6 7">CECT 7306</strain>
    </source>
</reference>
<dbReference type="Proteomes" id="UP000276232">
    <property type="component" value="Unassembled WGS sequence"/>
</dbReference>
<feature type="chain" id="PRO_5038442623" evidence="5">
    <location>
        <begin position="20"/>
        <end position="374"/>
    </location>
</feature>
<comment type="similarity">
    <text evidence="1">Belongs to the bacterial solute-binding protein 1 family.</text>
</comment>
<evidence type="ECO:0000256" key="4">
    <source>
        <dbReference type="PIRSR" id="PIRSR002825-1"/>
    </source>
</evidence>
<feature type="binding site" evidence="4">
    <location>
        <position position="261"/>
    </location>
    <ligand>
        <name>Fe cation</name>
        <dbReference type="ChEBI" id="CHEBI:24875"/>
    </ligand>
</feature>
<dbReference type="GO" id="GO:0046872">
    <property type="term" value="F:metal ion binding"/>
    <property type="evidence" value="ECO:0007669"/>
    <property type="project" value="UniProtKB-KW"/>
</dbReference>
<comment type="caution">
    <text evidence="6">The sequence shown here is derived from an EMBL/GenBank/DDBJ whole genome shotgun (WGS) entry which is preliminary data.</text>
</comment>
<evidence type="ECO:0000313" key="6">
    <source>
        <dbReference type="EMBL" id="ROP44963.1"/>
    </source>
</evidence>
<dbReference type="SUPFAM" id="SSF53850">
    <property type="entry name" value="Periplasmic binding protein-like II"/>
    <property type="match status" value="1"/>
</dbReference>
<keyword evidence="4" id="KW-0479">Metal-binding</keyword>
<dbReference type="EMBL" id="RJKN01000002">
    <property type="protein sequence ID" value="ROP44963.1"/>
    <property type="molecule type" value="Genomic_DNA"/>
</dbReference>
<dbReference type="PANTHER" id="PTHR30006">
    <property type="entry name" value="THIAMINE-BINDING PERIPLASMIC PROTEIN-RELATED"/>
    <property type="match status" value="1"/>
</dbReference>
<accession>A0A3N1HR25</accession>
<dbReference type="Gene3D" id="3.40.190.10">
    <property type="entry name" value="Periplasmic binding protein-like II"/>
    <property type="match status" value="2"/>
</dbReference>
<dbReference type="GO" id="GO:0006826">
    <property type="term" value="P:iron ion transport"/>
    <property type="evidence" value="ECO:0007669"/>
    <property type="project" value="UniProtKB-KW"/>
</dbReference>
<dbReference type="GO" id="GO:0030288">
    <property type="term" value="C:outer membrane-bounded periplasmic space"/>
    <property type="evidence" value="ECO:0007669"/>
    <property type="project" value="TreeGrafter"/>
</dbReference>
<gene>
    <name evidence="6" type="ORF">EDC03_1093</name>
</gene>
<feature type="binding site" evidence="4">
    <location>
        <position position="260"/>
    </location>
    <ligand>
        <name>Fe cation</name>
        <dbReference type="ChEBI" id="CHEBI:24875"/>
    </ligand>
</feature>
<keyword evidence="2" id="KW-0813">Transport</keyword>
<evidence type="ECO:0000256" key="2">
    <source>
        <dbReference type="ARBA" id="ARBA00022496"/>
    </source>
</evidence>
<proteinExistence type="inferred from homology"/>
<dbReference type="PIRSF" id="PIRSF002825">
    <property type="entry name" value="CfbpA"/>
    <property type="match status" value="1"/>
</dbReference>